<dbReference type="InterPro" id="IPR001482">
    <property type="entry name" value="T2SS/T4SS_dom"/>
</dbReference>
<dbReference type="NCBIfam" id="TIGR03819">
    <property type="entry name" value="heli_sec_ATPase"/>
    <property type="match status" value="1"/>
</dbReference>
<dbReference type="Proteomes" id="UP001250214">
    <property type="component" value="Unassembled WGS sequence"/>
</dbReference>
<evidence type="ECO:0000256" key="1">
    <source>
        <dbReference type="ARBA" id="ARBA00006611"/>
    </source>
</evidence>
<dbReference type="InterPro" id="IPR050921">
    <property type="entry name" value="T4SS_GSP_E_ATPase"/>
</dbReference>
<dbReference type="InterPro" id="IPR022399">
    <property type="entry name" value="TadA-like_ATPase"/>
</dbReference>
<dbReference type="CDD" id="cd01130">
    <property type="entry name" value="VirB11-like_ATPase"/>
    <property type="match status" value="1"/>
</dbReference>
<evidence type="ECO:0000313" key="3">
    <source>
        <dbReference type="EMBL" id="MDS1270022.1"/>
    </source>
</evidence>
<dbReference type="PANTHER" id="PTHR30486:SF6">
    <property type="entry name" value="TYPE IV PILUS RETRACTATION ATPASE PILT"/>
    <property type="match status" value="1"/>
</dbReference>
<reference evidence="4" key="1">
    <citation type="submission" date="2023-07" db="EMBL/GenBank/DDBJ databases">
        <title>Novel species in the genus Lipingzhangella isolated from Sambhar Salt Lake.</title>
        <authorList>
            <person name="Jiya N."/>
            <person name="Kajale S."/>
            <person name="Sharma A."/>
        </authorList>
    </citation>
    <scope>NUCLEOTIDE SEQUENCE [LARGE SCALE GENOMIC DNA]</scope>
    <source>
        <strain evidence="4">LS1_29</strain>
    </source>
</reference>
<organism evidence="3 4">
    <name type="scientific">Lipingzhangella rawalii</name>
    <dbReference type="NCBI Taxonomy" id="2055835"/>
    <lineage>
        <taxon>Bacteria</taxon>
        <taxon>Bacillati</taxon>
        <taxon>Actinomycetota</taxon>
        <taxon>Actinomycetes</taxon>
        <taxon>Streptosporangiales</taxon>
        <taxon>Nocardiopsidaceae</taxon>
        <taxon>Lipingzhangella</taxon>
    </lineage>
</organism>
<dbReference type="Pfam" id="PF00437">
    <property type="entry name" value="T2SSE"/>
    <property type="match status" value="1"/>
</dbReference>
<protein>
    <submittedName>
        <fullName evidence="3">TadA family conjugal transfer-associated ATPase</fullName>
    </submittedName>
</protein>
<gene>
    <name evidence="3" type="ORF">RIF23_06920</name>
</gene>
<feature type="domain" description="Bacterial type II secretion system protein E" evidence="2">
    <location>
        <begin position="49"/>
        <end position="320"/>
    </location>
</feature>
<comment type="similarity">
    <text evidence="1">Belongs to the GSP E family.</text>
</comment>
<dbReference type="EMBL" id="JAVLVT010000003">
    <property type="protein sequence ID" value="MDS1270022.1"/>
    <property type="molecule type" value="Genomic_DNA"/>
</dbReference>
<keyword evidence="4" id="KW-1185">Reference proteome</keyword>
<dbReference type="InterPro" id="IPR027417">
    <property type="entry name" value="P-loop_NTPase"/>
</dbReference>
<dbReference type="SUPFAM" id="SSF52540">
    <property type="entry name" value="P-loop containing nucleoside triphosphate hydrolases"/>
    <property type="match status" value="1"/>
</dbReference>
<proteinExistence type="inferred from homology"/>
<comment type="caution">
    <text evidence="3">The sequence shown here is derived from an EMBL/GenBank/DDBJ whole genome shotgun (WGS) entry which is preliminary data.</text>
</comment>
<dbReference type="Gene3D" id="3.40.50.300">
    <property type="entry name" value="P-loop containing nucleotide triphosphate hydrolases"/>
    <property type="match status" value="1"/>
</dbReference>
<evidence type="ECO:0000259" key="2">
    <source>
        <dbReference type="Pfam" id="PF00437"/>
    </source>
</evidence>
<sequence>MLAAVRRRLAREAAEPSPSRVAAALRAEGGVLGSAEVLDTVRTLRADLTGAGPLEPLLEDPATTDILVNGAGPVWVDDGTGLRRKPEITFTDEAQVRDLAQRLAAQAGRRLDAASPWVDAQLDNGVRLHAVLHPVARDGTCLSLRLPHRRGLSLDELRSRGGLGRFGAQLLHGLVATRTTLLVSGGTGTGKTTLLNALLGLVSPTERLVLIEDSTELRPDHPHVVRLEARPPNVEGSGSVTVEHLVRQGLRMRPDRLVVGEARGAEVVSLLAALNTGHEGGVSTLHANAATDVPARIEALGCAAGLSREAVHSQLAAARAVVAHLSRTTTGRRRLTELCVLTRDDGDLVRAVPAVRFHDDGESRPGPGQTQLAHRLGRWWPQAPEPGEAEQ</sequence>
<accession>A0ABU2H3Z1</accession>
<name>A0ABU2H3Z1_9ACTN</name>
<dbReference type="Gene3D" id="3.30.450.380">
    <property type="match status" value="1"/>
</dbReference>
<dbReference type="PANTHER" id="PTHR30486">
    <property type="entry name" value="TWITCHING MOTILITY PROTEIN PILT"/>
    <property type="match status" value="1"/>
</dbReference>
<evidence type="ECO:0000313" key="4">
    <source>
        <dbReference type="Proteomes" id="UP001250214"/>
    </source>
</evidence>